<proteinExistence type="predicted"/>
<dbReference type="EMBL" id="CM042018">
    <property type="protein sequence ID" value="KAI3827014.1"/>
    <property type="molecule type" value="Genomic_DNA"/>
</dbReference>
<comment type="caution">
    <text evidence="1">The sequence shown here is derived from an EMBL/GenBank/DDBJ whole genome shotgun (WGS) entry which is preliminary data.</text>
</comment>
<evidence type="ECO:0000313" key="2">
    <source>
        <dbReference type="Proteomes" id="UP001056120"/>
    </source>
</evidence>
<reference evidence="2" key="1">
    <citation type="journal article" date="2022" name="Mol. Ecol. Resour.">
        <title>The genomes of chicory, endive, great burdock and yacon provide insights into Asteraceae palaeo-polyploidization history and plant inulin production.</title>
        <authorList>
            <person name="Fan W."/>
            <person name="Wang S."/>
            <person name="Wang H."/>
            <person name="Wang A."/>
            <person name="Jiang F."/>
            <person name="Liu H."/>
            <person name="Zhao H."/>
            <person name="Xu D."/>
            <person name="Zhang Y."/>
        </authorList>
    </citation>
    <scope>NUCLEOTIDE SEQUENCE [LARGE SCALE GENOMIC DNA]</scope>
    <source>
        <strain evidence="2">cv. Yunnan</strain>
    </source>
</reference>
<evidence type="ECO:0000313" key="1">
    <source>
        <dbReference type="EMBL" id="KAI3827014.1"/>
    </source>
</evidence>
<name>A0ACB9K489_9ASTR</name>
<reference evidence="1 2" key="2">
    <citation type="journal article" date="2022" name="Mol. Ecol. Resour.">
        <title>The genomes of chicory, endive, great burdock and yacon provide insights into Asteraceae paleo-polyploidization history and plant inulin production.</title>
        <authorList>
            <person name="Fan W."/>
            <person name="Wang S."/>
            <person name="Wang H."/>
            <person name="Wang A."/>
            <person name="Jiang F."/>
            <person name="Liu H."/>
            <person name="Zhao H."/>
            <person name="Xu D."/>
            <person name="Zhang Y."/>
        </authorList>
    </citation>
    <scope>NUCLEOTIDE SEQUENCE [LARGE SCALE GENOMIC DNA]</scope>
    <source>
        <strain evidence="2">cv. Yunnan</strain>
        <tissue evidence="1">Leaves</tissue>
    </source>
</reference>
<gene>
    <name evidence="1" type="ORF">L1987_01075</name>
</gene>
<organism evidence="1 2">
    <name type="scientific">Smallanthus sonchifolius</name>
    <dbReference type="NCBI Taxonomy" id="185202"/>
    <lineage>
        <taxon>Eukaryota</taxon>
        <taxon>Viridiplantae</taxon>
        <taxon>Streptophyta</taxon>
        <taxon>Embryophyta</taxon>
        <taxon>Tracheophyta</taxon>
        <taxon>Spermatophyta</taxon>
        <taxon>Magnoliopsida</taxon>
        <taxon>eudicotyledons</taxon>
        <taxon>Gunneridae</taxon>
        <taxon>Pentapetalae</taxon>
        <taxon>asterids</taxon>
        <taxon>campanulids</taxon>
        <taxon>Asterales</taxon>
        <taxon>Asteraceae</taxon>
        <taxon>Asteroideae</taxon>
        <taxon>Heliantheae alliance</taxon>
        <taxon>Millerieae</taxon>
        <taxon>Smallanthus</taxon>
    </lineage>
</organism>
<protein>
    <submittedName>
        <fullName evidence="1">Uncharacterized protein</fullName>
    </submittedName>
</protein>
<keyword evidence="2" id="KW-1185">Reference proteome</keyword>
<dbReference type="Proteomes" id="UP001056120">
    <property type="component" value="Linkage Group LG01"/>
</dbReference>
<accession>A0ACB9K489</accession>
<sequence length="155" mass="17674">MNRSSIRICLKAWTMNIRMKIAGQWKADNRKTKTSETLAPTWNRRLGRIWEARSTQVGSKDDLVSQSRVKESQEASNSGISDTIDIRERETENNVLVGEHLGFKMDGFQSQVRNRVIGEGPEGLGRAQRKTEIMQCRPVRDLCENKGVDDSDHSR</sequence>